<keyword evidence="2" id="KW-0812">Transmembrane</keyword>
<organism evidence="4">
    <name type="scientific">Amphimedon queenslandica</name>
    <name type="common">Sponge</name>
    <dbReference type="NCBI Taxonomy" id="400682"/>
    <lineage>
        <taxon>Eukaryota</taxon>
        <taxon>Metazoa</taxon>
        <taxon>Porifera</taxon>
        <taxon>Demospongiae</taxon>
        <taxon>Heteroscleromorpha</taxon>
        <taxon>Haplosclerida</taxon>
        <taxon>Niphatidae</taxon>
        <taxon>Amphimedon</taxon>
    </lineage>
</organism>
<dbReference type="InterPro" id="IPR050991">
    <property type="entry name" value="ECM_Regulatory_Proteins"/>
</dbReference>
<dbReference type="Pfam" id="PF00041">
    <property type="entry name" value="fn3"/>
    <property type="match status" value="2"/>
</dbReference>
<evidence type="ECO:0000256" key="1">
    <source>
        <dbReference type="ARBA" id="ARBA00022737"/>
    </source>
</evidence>
<dbReference type="PANTHER" id="PTHR46708:SF11">
    <property type="entry name" value="RECEPTOR-TYPE TYROSINE-PROTEIN PHOSPHATASE ETA-LIKE"/>
    <property type="match status" value="1"/>
</dbReference>
<keyword evidence="2" id="KW-0472">Membrane</keyword>
<accession>A0A1X7UPS7</accession>
<feature type="domain" description="Fibronectin type-III" evidence="3">
    <location>
        <begin position="517"/>
        <end position="618"/>
    </location>
</feature>
<dbReference type="SMART" id="SM00060">
    <property type="entry name" value="FN3"/>
    <property type="match status" value="3"/>
</dbReference>
<protein>
    <recommendedName>
        <fullName evidence="3">Fibronectin type-III domain-containing protein</fullName>
    </recommendedName>
</protein>
<proteinExistence type="predicted"/>
<dbReference type="PANTHER" id="PTHR46708">
    <property type="entry name" value="TENASCIN"/>
    <property type="match status" value="1"/>
</dbReference>
<evidence type="ECO:0000313" key="4">
    <source>
        <dbReference type="EnsemblMetazoa" id="Aqu2.1.29417_001"/>
    </source>
</evidence>
<keyword evidence="2" id="KW-1133">Transmembrane helix</keyword>
<dbReference type="CDD" id="cd00063">
    <property type="entry name" value="FN3"/>
    <property type="match status" value="2"/>
</dbReference>
<dbReference type="PROSITE" id="PS50853">
    <property type="entry name" value="FN3"/>
    <property type="match status" value="2"/>
</dbReference>
<evidence type="ECO:0000259" key="3">
    <source>
        <dbReference type="PROSITE" id="PS50853"/>
    </source>
</evidence>
<dbReference type="AlphaFoldDB" id="A0A1X7UPS7"/>
<feature type="transmembrane region" description="Helical" evidence="2">
    <location>
        <begin position="702"/>
        <end position="729"/>
    </location>
</feature>
<dbReference type="InterPro" id="IPR013783">
    <property type="entry name" value="Ig-like_fold"/>
</dbReference>
<dbReference type="InParanoid" id="A0A1X7UPS7"/>
<sequence length="816" mass="88965">MNWLYKVNFLLLDRKMLLFTAVVFLLSFSEVISQCPSSSGIYLMHDGNCYPNGSYFQDHNIRPTPIECVLPGATLDGGQWIGPNGTVPCPGNNSNVQCTVGSSGANLNLHIKYPSFLEQSGDGWYKCCLPTDCSDSNTNTIFANIFRFSQIESFTIAGPDMTAYPQEYELNCIKIGFHQYDIGMSIDSTALASYTRCNDQCSNSPCPSGTELDSSTNKVRHTITITWDGMTVSSVSISQSTTGDQKYQCVLGNPSDGDNRTRTLILRVPATAPSSLTEVNKTINTITVSWTALDSSDADGYVVNVTSDTDTVQTVQVEGSSNNAITLNGLRGGTAYSITVRAYQQLLGPASTISVQTLPVINSINWTLVSFITQLNYTQYRIDCLTTTDINPSTDVHWLVNGVMKKNSKYSSIDVLTYNNTLLVYPDPLGVSVNVTCIAMLGGVNYHQSMILHAPSGPPNNVKGFILNATSIKVNWTNSSETNGYVIEYTTGGVTRNVVSTNLPSVNSTITVLRFDVPSPVSSFSVSNVSTTGITVNWTIPSSDNYVTYYTISYTPSCPQLLSVNETVSVAPDQSTTTYSYTLIGLYSGMNYTITVRAGNVLGASKSSVISAKTSVSILVGVPTSLHVNPNTNRIMWNEINCSQLTGRFIEYNVLIENIYVNELVFGEVYNISVAAVNSVGRGPFSDPIVVEFGARFNDGGVAIGLGTFVAILMILLTISLVVHIYCFVKFIYPVIAPKANKSTTKEENRIVEEMSMQECESYGLHEVNNKKKVVLYEECLPADDKHKPVVVVDETSAVDEPTVYEEFTVDDYTSC</sequence>
<evidence type="ECO:0000256" key="2">
    <source>
        <dbReference type="SAM" id="Phobius"/>
    </source>
</evidence>
<dbReference type="Gene3D" id="2.60.40.10">
    <property type="entry name" value="Immunoglobulins"/>
    <property type="match status" value="3"/>
</dbReference>
<dbReference type="eggNOG" id="KOG3510">
    <property type="taxonomic scope" value="Eukaryota"/>
</dbReference>
<feature type="domain" description="Fibronectin type-III" evidence="3">
    <location>
        <begin position="272"/>
        <end position="361"/>
    </location>
</feature>
<dbReference type="SUPFAM" id="SSF49265">
    <property type="entry name" value="Fibronectin type III"/>
    <property type="match status" value="3"/>
</dbReference>
<dbReference type="InterPro" id="IPR036116">
    <property type="entry name" value="FN3_sf"/>
</dbReference>
<dbReference type="InterPro" id="IPR003961">
    <property type="entry name" value="FN3_dom"/>
</dbReference>
<reference evidence="4" key="1">
    <citation type="submission" date="2017-05" db="UniProtKB">
        <authorList>
            <consortium name="EnsemblMetazoa"/>
        </authorList>
    </citation>
    <scope>IDENTIFICATION</scope>
</reference>
<name>A0A1X7UPS7_AMPQE</name>
<dbReference type="EnsemblMetazoa" id="Aqu2.1.29417_001">
    <property type="protein sequence ID" value="Aqu2.1.29417_001"/>
    <property type="gene ID" value="Aqu2.1.29417"/>
</dbReference>
<keyword evidence="1" id="KW-0677">Repeat</keyword>